<keyword evidence="6" id="KW-0539">Nucleus</keyword>
<dbReference type="GO" id="GO:0005730">
    <property type="term" value="C:nucleolus"/>
    <property type="evidence" value="ECO:0007669"/>
    <property type="project" value="UniProtKB-SubCell"/>
</dbReference>
<organism evidence="9 10">
    <name type="scientific">Eleutherodactylus coqui</name>
    <name type="common">Puerto Rican coqui</name>
    <dbReference type="NCBI Taxonomy" id="57060"/>
    <lineage>
        <taxon>Eukaryota</taxon>
        <taxon>Metazoa</taxon>
        <taxon>Chordata</taxon>
        <taxon>Craniata</taxon>
        <taxon>Vertebrata</taxon>
        <taxon>Euteleostomi</taxon>
        <taxon>Amphibia</taxon>
        <taxon>Batrachia</taxon>
        <taxon>Anura</taxon>
        <taxon>Neobatrachia</taxon>
        <taxon>Hyloidea</taxon>
        <taxon>Eleutherodactylidae</taxon>
        <taxon>Eleutherodactylinae</taxon>
        <taxon>Eleutherodactylus</taxon>
        <taxon>Eleutherodactylus</taxon>
    </lineage>
</organism>
<evidence type="ECO:0000256" key="5">
    <source>
        <dbReference type="ARBA" id="ARBA00022884"/>
    </source>
</evidence>
<dbReference type="GO" id="GO:0032435">
    <property type="term" value="P:negative regulation of proteasomal ubiquitin-dependent protein catabolic process"/>
    <property type="evidence" value="ECO:0007669"/>
    <property type="project" value="TreeGrafter"/>
</dbReference>
<dbReference type="Pfam" id="PF11977">
    <property type="entry name" value="RNase_Zc3h12a"/>
    <property type="match status" value="1"/>
</dbReference>
<evidence type="ECO:0000256" key="7">
    <source>
        <dbReference type="ARBA" id="ARBA00039336"/>
    </source>
</evidence>
<sequence length="70" mass="8070">HTEQHFLQQLEELGILSFTPSRTVLGSRIAAHDDRFLLHLAEKTEGIIVTNDNLREFVVETPTWTQIIKD</sequence>
<dbReference type="GO" id="GO:0045087">
    <property type="term" value="P:innate immune response"/>
    <property type="evidence" value="ECO:0007669"/>
    <property type="project" value="UniProtKB-KW"/>
</dbReference>
<dbReference type="OrthoDB" id="392925at2759"/>
<dbReference type="Gene3D" id="3.40.50.11980">
    <property type="match status" value="1"/>
</dbReference>
<dbReference type="AlphaFoldDB" id="A0A8J6C318"/>
<keyword evidence="4" id="KW-0391">Immunity</keyword>
<evidence type="ECO:0000259" key="8">
    <source>
        <dbReference type="Pfam" id="PF11977"/>
    </source>
</evidence>
<keyword evidence="10" id="KW-1185">Reference proteome</keyword>
<comment type="subcellular location">
    <subcellularLocation>
        <location evidence="1">Nucleus</location>
        <location evidence="1">PML body</location>
    </subcellularLocation>
    <subcellularLocation>
        <location evidence="2">Nucleus</location>
        <location evidence="2">Nucleolus</location>
    </subcellularLocation>
</comment>
<evidence type="ECO:0000313" key="9">
    <source>
        <dbReference type="EMBL" id="KAG9461482.1"/>
    </source>
</evidence>
<evidence type="ECO:0000256" key="1">
    <source>
        <dbReference type="ARBA" id="ARBA00004322"/>
    </source>
</evidence>
<dbReference type="GO" id="GO:0016605">
    <property type="term" value="C:PML body"/>
    <property type="evidence" value="ECO:0007669"/>
    <property type="project" value="UniProtKB-SubCell"/>
</dbReference>
<feature type="non-terminal residue" evidence="9">
    <location>
        <position position="70"/>
    </location>
</feature>
<dbReference type="PANTHER" id="PTHR12876">
    <property type="entry name" value="N4BP1-RELATED"/>
    <property type="match status" value="1"/>
</dbReference>
<evidence type="ECO:0000256" key="6">
    <source>
        <dbReference type="ARBA" id="ARBA00023242"/>
    </source>
</evidence>
<dbReference type="InterPro" id="IPR051101">
    <property type="entry name" value="ZC3H12/N4BP1_RNase_Reg"/>
</dbReference>
<evidence type="ECO:0000313" key="10">
    <source>
        <dbReference type="Proteomes" id="UP000770717"/>
    </source>
</evidence>
<dbReference type="InterPro" id="IPR021869">
    <property type="entry name" value="RNase_Zc3h12_NYN"/>
</dbReference>
<protein>
    <recommendedName>
        <fullName evidence="7">NEDD4-binding protein 1</fullName>
    </recommendedName>
</protein>
<name>A0A8J6C318_ELECQ</name>
<evidence type="ECO:0000256" key="3">
    <source>
        <dbReference type="ARBA" id="ARBA00022588"/>
    </source>
</evidence>
<gene>
    <name evidence="9" type="ORF">GDO78_016719</name>
</gene>
<reference evidence="9" key="1">
    <citation type="thesis" date="2020" institute="ProQuest LLC" country="789 East Eisenhower Parkway, Ann Arbor, MI, USA">
        <title>Comparative Genomics and Chromosome Evolution.</title>
        <authorList>
            <person name="Mudd A.B."/>
        </authorList>
    </citation>
    <scope>NUCLEOTIDE SEQUENCE</scope>
    <source>
        <strain evidence="9">HN-11 Male</strain>
        <tissue evidence="9">Kidney and liver</tissue>
    </source>
</reference>
<feature type="domain" description="RNase NYN" evidence="8">
    <location>
        <begin position="2"/>
        <end position="69"/>
    </location>
</feature>
<evidence type="ECO:0000256" key="4">
    <source>
        <dbReference type="ARBA" id="ARBA00022859"/>
    </source>
</evidence>
<dbReference type="GO" id="GO:0003723">
    <property type="term" value="F:RNA binding"/>
    <property type="evidence" value="ECO:0007669"/>
    <property type="project" value="UniProtKB-KW"/>
</dbReference>
<accession>A0A8J6C318</accession>
<dbReference type="GO" id="GO:0031397">
    <property type="term" value="P:negative regulation of protein ubiquitination"/>
    <property type="evidence" value="ECO:0007669"/>
    <property type="project" value="TreeGrafter"/>
</dbReference>
<dbReference type="EMBL" id="WNTK01020878">
    <property type="protein sequence ID" value="KAG9461482.1"/>
    <property type="molecule type" value="Genomic_DNA"/>
</dbReference>
<keyword evidence="3" id="KW-0399">Innate immunity</keyword>
<dbReference type="PANTHER" id="PTHR12876:SF26">
    <property type="entry name" value="NEDD4-BINDING PROTEIN 1"/>
    <property type="match status" value="1"/>
</dbReference>
<proteinExistence type="predicted"/>
<comment type="caution">
    <text evidence="9">The sequence shown here is derived from an EMBL/GenBank/DDBJ whole genome shotgun (WGS) entry which is preliminary data.</text>
</comment>
<dbReference type="Proteomes" id="UP000770717">
    <property type="component" value="Unassembled WGS sequence"/>
</dbReference>
<feature type="non-terminal residue" evidence="9">
    <location>
        <position position="1"/>
    </location>
</feature>
<keyword evidence="5" id="KW-0694">RNA-binding</keyword>
<evidence type="ECO:0000256" key="2">
    <source>
        <dbReference type="ARBA" id="ARBA00004604"/>
    </source>
</evidence>